<accession>V6TIT7</accession>
<keyword evidence="1" id="KW-0378">Hydrolase</keyword>
<dbReference type="InterPro" id="IPR029021">
    <property type="entry name" value="Prot-tyrosine_phosphatase-like"/>
</dbReference>
<reference evidence="6" key="1">
    <citation type="submission" date="2012-02" db="EMBL/GenBank/DDBJ databases">
        <title>Genome sequencing of Giardia lamblia Genotypes A2 and B isolates (DH and GS) and comparative analysis with the genomes of Genotypes A1 and E (WB and Pig).</title>
        <authorList>
            <person name="Adam R."/>
            <person name="Dahlstrom E."/>
            <person name="Martens C."/>
            <person name="Bruno D."/>
            <person name="Barbian K."/>
            <person name="Porcella S.F."/>
            <person name="Nash T."/>
        </authorList>
    </citation>
    <scope>NUCLEOTIDE SEQUENCE</scope>
    <source>
        <strain evidence="6">DH</strain>
    </source>
</reference>
<dbReference type="Pfam" id="PF22784">
    <property type="entry name" value="PTP-SAK"/>
    <property type="match status" value="1"/>
</dbReference>
<evidence type="ECO:0000313" key="5">
    <source>
        <dbReference type="EMBL" id="ESU38589.1"/>
    </source>
</evidence>
<evidence type="ECO:0000256" key="1">
    <source>
        <dbReference type="ARBA" id="ARBA00022801"/>
    </source>
</evidence>
<dbReference type="EMBL" id="AHGT01000011">
    <property type="protein sequence ID" value="ESU38589.1"/>
    <property type="molecule type" value="Genomic_DNA"/>
</dbReference>
<reference evidence="5 6" key="2">
    <citation type="journal article" date="2013" name="Genome Biol. Evol.">
        <title>Genome sequencing of Giardia lamblia genotypes A2 and B isolates (DH and GS) and comparative analysis with the genomes of genotypes A1 and E (WB and Pig).</title>
        <authorList>
            <person name="Adam R.D."/>
            <person name="Dahlstrom E.W."/>
            <person name="Martens C.A."/>
            <person name="Bruno D.P."/>
            <person name="Barbian K.D."/>
            <person name="Ricklefs S.M."/>
            <person name="Hernandez M.M."/>
            <person name="Narla N.P."/>
            <person name="Patel R.B."/>
            <person name="Porcella S.F."/>
            <person name="Nash T.E."/>
        </authorList>
    </citation>
    <scope>NUCLEOTIDE SEQUENCE [LARGE SCALE GENOMIC DNA]</scope>
    <source>
        <strain evidence="5 6">DH</strain>
    </source>
</reference>
<evidence type="ECO:0000313" key="6">
    <source>
        <dbReference type="Proteomes" id="UP000018320"/>
    </source>
</evidence>
<dbReference type="VEuPathDB" id="GiardiaDB:GL50581_1218"/>
<dbReference type="InterPro" id="IPR057023">
    <property type="entry name" value="PTP-SAK"/>
</dbReference>
<dbReference type="AlphaFoldDB" id="V6TIT7"/>
<proteinExistence type="predicted"/>
<dbReference type="SMART" id="SM00404">
    <property type="entry name" value="PTPc_motif"/>
    <property type="match status" value="1"/>
</dbReference>
<feature type="domain" description="Tyrosine specific protein phosphatases" evidence="3">
    <location>
        <begin position="140"/>
        <end position="181"/>
    </location>
</feature>
<name>V6TIT7_GIAIN</name>
<dbReference type="SUPFAM" id="SSF52799">
    <property type="entry name" value="(Phosphotyrosine protein) phosphatases II"/>
    <property type="match status" value="1"/>
</dbReference>
<dbReference type="InterPro" id="IPR003595">
    <property type="entry name" value="Tyr_Pase_cat"/>
</dbReference>
<dbReference type="PROSITE" id="PS50056">
    <property type="entry name" value="TYR_PHOSPHATASE_2"/>
    <property type="match status" value="1"/>
</dbReference>
<sequence>MHSMPIIFTSSHTTVRLEVTRYHLNVNCVATRNFRSGRPPVMSLRHLVSKNKRRYNEHGFDLDLVYVRPGLITMGYPATSIEASFRNPVKHVLRLFNSVHAEKYWVFNLCSEVKRRYHPSLFNNRVSYYGFEDHCPPPINLLIDAVNQAMNLYSTCPDVTLAIHCKAGKGRAGTVAICILLAMAYMQDSAREISDSSNDCLLADTLSDYARTKTYDGKAITIPSQLRYLQYFNSLMRRQLPCKRLSRISYYPRLLLKKVGIINFPASMRKRAGKNDDLCLRIVCFSGSKEIPTDDVTNHLELCNIKYSILPDGSVCDRLPGVDLAVEHSIESAHESHDSASQMLKALNDLYETEEVTTPLRYYSYTYSLESIAEQHIPVQGVQMESNDDSKSTDAVGSAASNLLSSASKGERKRARSRSGLSIPSKCQRACSNTVDIYTNAILFVSLDAVLPLSDPVILQDEIVVELTKRNSKQSLGSLRLNSYFLTSEFPFSISSDNLLTLTIPGVELDNTISRQLWKDTSLVFVMALIDS</sequence>
<feature type="region of interest" description="Disordered" evidence="2">
    <location>
        <begin position="401"/>
        <end position="420"/>
    </location>
</feature>
<dbReference type="InterPro" id="IPR000387">
    <property type="entry name" value="Tyr_Pase_dom"/>
</dbReference>
<feature type="domain" description="Phosphatase tensin-type" evidence="4">
    <location>
        <begin position="53"/>
        <end position="239"/>
    </location>
</feature>
<evidence type="ECO:0000256" key="2">
    <source>
        <dbReference type="SAM" id="MobiDB-lite"/>
    </source>
</evidence>
<evidence type="ECO:0000259" key="3">
    <source>
        <dbReference type="PROSITE" id="PS50056"/>
    </source>
</evidence>
<dbReference type="InterPro" id="IPR029023">
    <property type="entry name" value="Tensin_phosphatase"/>
</dbReference>
<organism evidence="5 6">
    <name type="scientific">Giardia intestinalis</name>
    <name type="common">Giardia lamblia</name>
    <dbReference type="NCBI Taxonomy" id="5741"/>
    <lineage>
        <taxon>Eukaryota</taxon>
        <taxon>Metamonada</taxon>
        <taxon>Diplomonadida</taxon>
        <taxon>Hexamitidae</taxon>
        <taxon>Giardiinae</taxon>
        <taxon>Giardia</taxon>
    </lineage>
</organism>
<dbReference type="VEuPathDB" id="GiardiaDB:DHA2_150664"/>
<dbReference type="Gene3D" id="3.90.190.10">
    <property type="entry name" value="Protein tyrosine phosphatase superfamily"/>
    <property type="match status" value="1"/>
</dbReference>
<dbReference type="GO" id="GO:0016314">
    <property type="term" value="F:phosphatidylinositol-3,4,5-trisphosphate 3-phosphatase activity"/>
    <property type="evidence" value="ECO:0007669"/>
    <property type="project" value="TreeGrafter"/>
</dbReference>
<protein>
    <submittedName>
        <fullName evidence="5">Phosphatidylinositol-3,4,5-trisphosphate 3-phosphatase</fullName>
    </submittedName>
</protein>
<dbReference type="PANTHER" id="PTHR12305">
    <property type="entry name" value="PHOSPHATASE WITH HOMOLOGY TO TENSIN"/>
    <property type="match status" value="1"/>
</dbReference>
<dbReference type="VEuPathDB" id="GiardiaDB:QR46_3776"/>
<dbReference type="GO" id="GO:0005829">
    <property type="term" value="C:cytosol"/>
    <property type="evidence" value="ECO:0007669"/>
    <property type="project" value="TreeGrafter"/>
</dbReference>
<comment type="caution">
    <text evidence="5">The sequence shown here is derived from an EMBL/GenBank/DDBJ whole genome shotgun (WGS) entry which is preliminary data.</text>
</comment>
<dbReference type="PROSITE" id="PS51181">
    <property type="entry name" value="PPASE_TENSIN"/>
    <property type="match status" value="1"/>
</dbReference>
<gene>
    <name evidence="5" type="ORF">DHA2_150664</name>
</gene>
<dbReference type="PANTHER" id="PTHR12305:SF81">
    <property type="entry name" value="PHOSPHATIDYLINOSITOL 3,4,5-TRISPHOSPHATE 3-PHOSPHATASE AND DUAL-SPECIFICITY PROTEIN PHOSPHATASE PTEN"/>
    <property type="match status" value="1"/>
</dbReference>
<dbReference type="InterPro" id="IPR051281">
    <property type="entry name" value="Dual-spec_lipid-protein_phosph"/>
</dbReference>
<evidence type="ECO:0000259" key="4">
    <source>
        <dbReference type="PROSITE" id="PS51181"/>
    </source>
</evidence>
<dbReference type="Proteomes" id="UP000018320">
    <property type="component" value="Unassembled WGS sequence"/>
</dbReference>
<dbReference type="VEuPathDB" id="GiardiaDB:GL50803_0016728"/>